<dbReference type="EMBL" id="ATBP01002347">
    <property type="protein sequence ID" value="ETR65961.1"/>
    <property type="molecule type" value="Genomic_DNA"/>
</dbReference>
<dbReference type="PANTHER" id="PTHR30313">
    <property type="entry name" value="DNA PRIMASE"/>
    <property type="match status" value="1"/>
</dbReference>
<protein>
    <recommendedName>
        <fullName evidence="1">Toprim domain-containing protein</fullName>
    </recommendedName>
</protein>
<dbReference type="InterPro" id="IPR050219">
    <property type="entry name" value="DnaG_primase"/>
</dbReference>
<dbReference type="GO" id="GO:0005737">
    <property type="term" value="C:cytoplasm"/>
    <property type="evidence" value="ECO:0007669"/>
    <property type="project" value="TreeGrafter"/>
</dbReference>
<dbReference type="InterPro" id="IPR034151">
    <property type="entry name" value="TOPRIM_DnaG_bac"/>
</dbReference>
<evidence type="ECO:0000313" key="2">
    <source>
        <dbReference type="EMBL" id="ETR65961.1"/>
    </source>
</evidence>
<evidence type="ECO:0000259" key="1">
    <source>
        <dbReference type="SMART" id="SM00493"/>
    </source>
</evidence>
<reference evidence="3" key="1">
    <citation type="submission" date="2012-11" db="EMBL/GenBank/DDBJ databases">
        <authorList>
            <person name="Lucero-Rivera Y.E."/>
            <person name="Tovar-Ramirez D."/>
        </authorList>
    </citation>
    <scope>NUCLEOTIDE SEQUENCE [LARGE SCALE GENOMIC DNA]</scope>
    <source>
        <strain evidence="3">Araruama</strain>
    </source>
</reference>
<organism evidence="2 3">
    <name type="scientific">Candidatus Magnetoglobus multicellularis str. Araruama</name>
    <dbReference type="NCBI Taxonomy" id="890399"/>
    <lineage>
        <taxon>Bacteria</taxon>
        <taxon>Pseudomonadati</taxon>
        <taxon>Thermodesulfobacteriota</taxon>
        <taxon>Desulfobacteria</taxon>
        <taxon>Desulfobacterales</taxon>
        <taxon>Desulfobacteraceae</taxon>
        <taxon>Candidatus Magnetoglobus</taxon>
    </lineage>
</organism>
<dbReference type="Gene3D" id="3.40.1360.10">
    <property type="match status" value="1"/>
</dbReference>
<dbReference type="GO" id="GO:0006269">
    <property type="term" value="P:DNA replication, synthesis of primer"/>
    <property type="evidence" value="ECO:0007669"/>
    <property type="project" value="TreeGrafter"/>
</dbReference>
<comment type="caution">
    <text evidence="2">The sequence shown here is derived from an EMBL/GenBank/DDBJ whole genome shotgun (WGS) entry which is preliminary data.</text>
</comment>
<dbReference type="InterPro" id="IPR006171">
    <property type="entry name" value="TOPRIM_dom"/>
</dbReference>
<dbReference type="PANTHER" id="PTHR30313:SF2">
    <property type="entry name" value="DNA PRIMASE"/>
    <property type="match status" value="1"/>
</dbReference>
<dbReference type="SMART" id="SM00493">
    <property type="entry name" value="TOPRIM"/>
    <property type="match status" value="1"/>
</dbReference>
<sequence>MSSKSNLRGRIVFQIRGVKEFESDIKPTILTHMGRAISEKQADEWGKWRIYAGFQKKSTLYNIDNILMLPQVTSQVEKYGLILVEGCFDVAKLFEAEIFNVASTLTASLSDEQIQKIEYIKSKINIPEIKIWFDDDDAGRNGTQKAIEKLKNFEIPVSAFDWDKLRSEKRKDTCDFEIDELKKLRQSDLI</sequence>
<name>A0A1V1NTS0_9BACT</name>
<feature type="domain" description="Toprim" evidence="1">
    <location>
        <begin position="79"/>
        <end position="155"/>
    </location>
</feature>
<dbReference type="Proteomes" id="UP000189670">
    <property type="component" value="Unassembled WGS sequence"/>
</dbReference>
<accession>A0A1V1NTS0</accession>
<gene>
    <name evidence="2" type="ORF">OMM_13452</name>
</gene>
<dbReference type="CDD" id="cd03364">
    <property type="entry name" value="TOPRIM_DnaG_primases"/>
    <property type="match status" value="1"/>
</dbReference>
<dbReference type="SUPFAM" id="SSF56731">
    <property type="entry name" value="DNA primase core"/>
    <property type="match status" value="1"/>
</dbReference>
<dbReference type="Pfam" id="PF13662">
    <property type="entry name" value="Toprim_4"/>
    <property type="match status" value="1"/>
</dbReference>
<proteinExistence type="predicted"/>
<evidence type="ECO:0000313" key="3">
    <source>
        <dbReference type="Proteomes" id="UP000189670"/>
    </source>
</evidence>
<dbReference type="AlphaFoldDB" id="A0A1V1NTS0"/>